<keyword evidence="2" id="KW-1185">Reference proteome</keyword>
<protein>
    <submittedName>
        <fullName evidence="1">Uncharacterized protein</fullName>
    </submittedName>
</protein>
<evidence type="ECO:0000313" key="2">
    <source>
        <dbReference type="Proteomes" id="UP000035199"/>
    </source>
</evidence>
<name>A0A0G3GYT4_9CORY</name>
<organism evidence="1 2">
    <name type="scientific">Corynebacterium mustelae</name>
    <dbReference type="NCBI Taxonomy" id="571915"/>
    <lineage>
        <taxon>Bacteria</taxon>
        <taxon>Bacillati</taxon>
        <taxon>Actinomycetota</taxon>
        <taxon>Actinomycetes</taxon>
        <taxon>Mycobacteriales</taxon>
        <taxon>Corynebacteriaceae</taxon>
        <taxon>Corynebacterium</taxon>
    </lineage>
</organism>
<accession>A0A0G3GYT4</accession>
<reference evidence="2" key="2">
    <citation type="submission" date="2015-05" db="EMBL/GenBank/DDBJ databases">
        <title>Complete genome sequence of Corynebacterium mustelae DSM 45274, isolated from various tissues of a male ferret with lethal sepsis.</title>
        <authorList>
            <person name="Ruckert C."/>
            <person name="Albersmeier A."/>
            <person name="Winkler A."/>
            <person name="Tauch A."/>
        </authorList>
    </citation>
    <scope>NUCLEOTIDE SEQUENCE [LARGE SCALE GENOMIC DNA]</scope>
    <source>
        <strain evidence="2">DSM 45274</strain>
    </source>
</reference>
<gene>
    <name evidence="1" type="ORF">CMUST_06675</name>
</gene>
<dbReference type="STRING" id="571915.CMUST_06675"/>
<evidence type="ECO:0000313" key="1">
    <source>
        <dbReference type="EMBL" id="AKK05670.1"/>
    </source>
</evidence>
<dbReference type="InterPro" id="IPR011990">
    <property type="entry name" value="TPR-like_helical_dom_sf"/>
</dbReference>
<dbReference type="EMBL" id="CP011542">
    <property type="protein sequence ID" value="AKK05670.1"/>
    <property type="molecule type" value="Genomic_DNA"/>
</dbReference>
<dbReference type="AlphaFoldDB" id="A0A0G3GYT4"/>
<dbReference type="Proteomes" id="UP000035199">
    <property type="component" value="Chromosome"/>
</dbReference>
<dbReference type="SUPFAM" id="SSF48452">
    <property type="entry name" value="TPR-like"/>
    <property type="match status" value="1"/>
</dbReference>
<dbReference type="KEGG" id="cmv:CMUST_06675"/>
<proteinExistence type="predicted"/>
<dbReference type="PATRIC" id="fig|571915.4.peg.1420"/>
<dbReference type="RefSeq" id="WP_047261840.1">
    <property type="nucleotide sequence ID" value="NZ_CP011542.1"/>
</dbReference>
<reference evidence="1 2" key="1">
    <citation type="journal article" date="2015" name="Genome Announc.">
        <title>Complete Genome Sequence of the Type Strain Corynebacterium mustelae DSM 45274, Isolated from Various Tissues of a Male Ferret with Lethal Sepsis.</title>
        <authorList>
            <person name="Ruckert C."/>
            <person name="Eimer J."/>
            <person name="Winkler A."/>
            <person name="Tauch A."/>
        </authorList>
    </citation>
    <scope>NUCLEOTIDE SEQUENCE [LARGE SCALE GENOMIC DNA]</scope>
    <source>
        <strain evidence="1 2">DSM 45274</strain>
    </source>
</reference>
<sequence length="405" mass="45406">MGIPTSAVLATGVQLFDEHAVSVITDTPATNLAQIHTTGADVSDDWSELAGIIAHKTIDPTSIYLHWLFVVFSSGHADRVFNTPEEVATELVKIARDKSLPHISVQLAAAYIEEAISLLGRNTKTWLSDVLWWGDAVSQALSPYADTAAVQINLMEIRWRVASMEPNSKPHIDTCLSDLRDFARKITDTQQQFEAYKTLAILADTEKRTRLSQTSANAAFGIAFNLLNRSKSDTGKAKAAETVWDYAREYLDMRCFQPLTPSATFDHTTHIFRKAYETALRHLVPATYSATELQAHYANDMASFHASHRRWRSAARWYETAAQLYAACGDTRGIASAKTELMLIKRKHGIVAEAEKLAAEVLEILTIRNNQRHWGYHQAITTQAWCRTKRRKKRAASGRRKAKSY</sequence>